<dbReference type="PANTHER" id="PTHR12128">
    <property type="entry name" value="DIHYDRODIPICOLINATE SYNTHASE"/>
    <property type="match status" value="1"/>
</dbReference>
<protein>
    <recommendedName>
        <fullName evidence="4 12">4-hydroxy-tetrahydrodipicolinate synthase</fullName>
        <shortName evidence="12">HTPA synthase</shortName>
        <ecNumber evidence="4 12">4.3.3.7</ecNumber>
    </recommendedName>
</protein>
<keyword evidence="9 12" id="KW-0456">Lyase</keyword>
<feature type="binding site" evidence="12 15">
    <location>
        <position position="51"/>
    </location>
    <ligand>
        <name>pyruvate</name>
        <dbReference type="ChEBI" id="CHEBI:15361"/>
    </ligand>
</feature>
<gene>
    <name evidence="12" type="primary">dapA</name>
    <name evidence="16" type="ORF">FE810_02415</name>
</gene>
<evidence type="ECO:0000256" key="3">
    <source>
        <dbReference type="ARBA" id="ARBA00007592"/>
    </source>
</evidence>
<keyword evidence="6 12" id="KW-0028">Amino-acid biosynthesis</keyword>
<keyword evidence="5 12" id="KW-0963">Cytoplasm</keyword>
<dbReference type="NCBIfam" id="TIGR00674">
    <property type="entry name" value="dapA"/>
    <property type="match status" value="1"/>
</dbReference>
<feature type="binding site" evidence="12 15">
    <location>
        <position position="207"/>
    </location>
    <ligand>
        <name>pyruvate</name>
        <dbReference type="ChEBI" id="CHEBI:15361"/>
    </ligand>
</feature>
<dbReference type="SUPFAM" id="SSF51569">
    <property type="entry name" value="Aldolase"/>
    <property type="match status" value="1"/>
</dbReference>
<sequence length="305" mass="33123">MTNTNTLADYSTWTALVTPFDELGAIDFDCLTDLVRQQSDAGNAILLLGSTGEGLAIQLEDQLEIVDHVCKLKPGVPIMVAVGGADLPAQLNWIKHCNRLDVDAYLLGTPFYAKPGVAGQTHWFKNLLDAANHPCMIYNVPSRSGINIPAQTVANLAEHPNLWAMKEASGDIHQFLAYRQVAPKLAIFSGEDALMPYLASAGAVGLVSVCSNVWPEQTNLYVKKAIAGETQSLFPIWYNATNALFSEANPIPVKVLMHLKNMIASPILRAPLTHLELSDHQAILDADKAVAKWHASQLKLHALAD</sequence>
<dbReference type="SMART" id="SM01130">
    <property type="entry name" value="DHDPS"/>
    <property type="match status" value="1"/>
</dbReference>
<dbReference type="RefSeq" id="WP_138318439.1">
    <property type="nucleotide sequence ID" value="NZ_VCBC01000003.1"/>
</dbReference>
<evidence type="ECO:0000256" key="12">
    <source>
        <dbReference type="HAMAP-Rule" id="MF_00418"/>
    </source>
</evidence>
<evidence type="ECO:0000256" key="1">
    <source>
        <dbReference type="ARBA" id="ARBA00003294"/>
    </source>
</evidence>
<comment type="pathway">
    <text evidence="2 12">Amino-acid biosynthesis; L-lysine biosynthesis via DAP pathway; (S)-tetrahydrodipicolinate from L-aspartate: step 3/4.</text>
</comment>
<dbReference type="UniPathway" id="UPA00034">
    <property type="reaction ID" value="UER00017"/>
</dbReference>
<evidence type="ECO:0000256" key="11">
    <source>
        <dbReference type="ARBA" id="ARBA00047836"/>
    </source>
</evidence>
<evidence type="ECO:0000256" key="10">
    <source>
        <dbReference type="ARBA" id="ARBA00023270"/>
    </source>
</evidence>
<evidence type="ECO:0000313" key="16">
    <source>
        <dbReference type="EMBL" id="TLU67158.1"/>
    </source>
</evidence>
<comment type="subcellular location">
    <subcellularLocation>
        <location evidence="12">Cytoplasm</location>
    </subcellularLocation>
</comment>
<dbReference type="OrthoDB" id="9782828at2"/>
<feature type="site" description="Part of a proton relay during catalysis" evidence="12">
    <location>
        <position position="50"/>
    </location>
</feature>
<comment type="function">
    <text evidence="1 12">Catalyzes the condensation of (S)-aspartate-beta-semialdehyde [(S)-ASA] and pyruvate to 4-hydroxy-tetrahydrodipicolinate (HTPA).</text>
</comment>
<proteinExistence type="inferred from homology"/>
<evidence type="ECO:0000256" key="9">
    <source>
        <dbReference type="ARBA" id="ARBA00023239"/>
    </source>
</evidence>
<dbReference type="AlphaFoldDB" id="A0A5R9IZ12"/>
<dbReference type="GO" id="GO:0008840">
    <property type="term" value="F:4-hydroxy-tetrahydrodipicolinate synthase activity"/>
    <property type="evidence" value="ECO:0007669"/>
    <property type="project" value="UniProtKB-UniRule"/>
</dbReference>
<name>A0A5R9IZ12_9GAMM</name>
<dbReference type="InterPro" id="IPR005263">
    <property type="entry name" value="DapA"/>
</dbReference>
<comment type="subunit">
    <text evidence="12">Homotetramer; dimer of dimers.</text>
</comment>
<dbReference type="HAMAP" id="MF_00418">
    <property type="entry name" value="DapA"/>
    <property type="match status" value="1"/>
</dbReference>
<keyword evidence="10 12" id="KW-0704">Schiff base</keyword>
<evidence type="ECO:0000256" key="13">
    <source>
        <dbReference type="PIRNR" id="PIRNR001365"/>
    </source>
</evidence>
<dbReference type="PIRSF" id="PIRSF001365">
    <property type="entry name" value="DHDPS"/>
    <property type="match status" value="1"/>
</dbReference>
<accession>A0A5R9IZ12</accession>
<dbReference type="GO" id="GO:0005829">
    <property type="term" value="C:cytosol"/>
    <property type="evidence" value="ECO:0007669"/>
    <property type="project" value="TreeGrafter"/>
</dbReference>
<evidence type="ECO:0000256" key="6">
    <source>
        <dbReference type="ARBA" id="ARBA00022605"/>
    </source>
</evidence>
<feature type="site" description="Part of a proton relay during catalysis" evidence="12">
    <location>
        <position position="112"/>
    </location>
</feature>
<keyword evidence="17" id="KW-1185">Reference proteome</keyword>
<dbReference type="InterPro" id="IPR002220">
    <property type="entry name" value="DapA-like"/>
</dbReference>
<evidence type="ECO:0000256" key="7">
    <source>
        <dbReference type="ARBA" id="ARBA00022915"/>
    </source>
</evidence>
<feature type="active site" description="Proton donor/acceptor" evidence="12 14">
    <location>
        <position position="138"/>
    </location>
</feature>
<dbReference type="Proteomes" id="UP000307790">
    <property type="component" value="Unassembled WGS sequence"/>
</dbReference>
<dbReference type="InterPro" id="IPR020625">
    <property type="entry name" value="Schiff_base-form_aldolases_AS"/>
</dbReference>
<dbReference type="Gene3D" id="3.20.20.70">
    <property type="entry name" value="Aldolase class I"/>
    <property type="match status" value="1"/>
</dbReference>
<organism evidence="16 17">
    <name type="scientific">Thalassotalea litorea</name>
    <dbReference type="NCBI Taxonomy" id="2020715"/>
    <lineage>
        <taxon>Bacteria</taxon>
        <taxon>Pseudomonadati</taxon>
        <taxon>Pseudomonadota</taxon>
        <taxon>Gammaproteobacteria</taxon>
        <taxon>Alteromonadales</taxon>
        <taxon>Colwelliaceae</taxon>
        <taxon>Thalassotalea</taxon>
    </lineage>
</organism>
<comment type="caution">
    <text evidence="16">The sequence shown here is derived from an EMBL/GenBank/DDBJ whole genome shotgun (WGS) entry which is preliminary data.</text>
</comment>
<keyword evidence="7 12" id="KW-0220">Diaminopimelate biosynthesis</keyword>
<evidence type="ECO:0000256" key="8">
    <source>
        <dbReference type="ARBA" id="ARBA00023154"/>
    </source>
</evidence>
<comment type="catalytic activity">
    <reaction evidence="11 12">
        <text>L-aspartate 4-semialdehyde + pyruvate = (2S,4S)-4-hydroxy-2,3,4,5-tetrahydrodipicolinate + H2O + H(+)</text>
        <dbReference type="Rhea" id="RHEA:34171"/>
        <dbReference type="ChEBI" id="CHEBI:15361"/>
        <dbReference type="ChEBI" id="CHEBI:15377"/>
        <dbReference type="ChEBI" id="CHEBI:15378"/>
        <dbReference type="ChEBI" id="CHEBI:67139"/>
        <dbReference type="ChEBI" id="CHEBI:537519"/>
        <dbReference type="EC" id="4.3.3.7"/>
    </reaction>
</comment>
<evidence type="ECO:0000256" key="14">
    <source>
        <dbReference type="PIRSR" id="PIRSR001365-1"/>
    </source>
</evidence>
<evidence type="ECO:0000256" key="5">
    <source>
        <dbReference type="ARBA" id="ARBA00022490"/>
    </source>
</evidence>
<feature type="active site" description="Schiff-base intermediate with substrate" evidence="12 14">
    <location>
        <position position="166"/>
    </location>
</feature>
<dbReference type="EMBL" id="VCBC01000003">
    <property type="protein sequence ID" value="TLU67158.1"/>
    <property type="molecule type" value="Genomic_DNA"/>
</dbReference>
<dbReference type="Pfam" id="PF00701">
    <property type="entry name" value="DHDPS"/>
    <property type="match status" value="1"/>
</dbReference>
<evidence type="ECO:0000256" key="15">
    <source>
        <dbReference type="PIRSR" id="PIRSR001365-2"/>
    </source>
</evidence>
<comment type="similarity">
    <text evidence="3 12 13">Belongs to the DapA family.</text>
</comment>
<evidence type="ECO:0000313" key="17">
    <source>
        <dbReference type="Proteomes" id="UP000307790"/>
    </source>
</evidence>
<evidence type="ECO:0000256" key="4">
    <source>
        <dbReference type="ARBA" id="ARBA00012086"/>
    </source>
</evidence>
<dbReference type="GO" id="GO:0019877">
    <property type="term" value="P:diaminopimelate biosynthetic process"/>
    <property type="evidence" value="ECO:0007669"/>
    <property type="project" value="UniProtKB-UniRule"/>
</dbReference>
<evidence type="ECO:0000256" key="2">
    <source>
        <dbReference type="ARBA" id="ARBA00005120"/>
    </source>
</evidence>
<dbReference type="PANTHER" id="PTHR12128:SF66">
    <property type="entry name" value="4-HYDROXY-2-OXOGLUTARATE ALDOLASE, MITOCHONDRIAL"/>
    <property type="match status" value="1"/>
</dbReference>
<dbReference type="PROSITE" id="PS00666">
    <property type="entry name" value="DHDPS_2"/>
    <property type="match status" value="1"/>
</dbReference>
<dbReference type="GO" id="GO:0009089">
    <property type="term" value="P:lysine biosynthetic process via diaminopimelate"/>
    <property type="evidence" value="ECO:0007669"/>
    <property type="project" value="UniProtKB-UniRule"/>
</dbReference>
<dbReference type="EC" id="4.3.3.7" evidence="4 12"/>
<reference evidence="16 17" key="1">
    <citation type="submission" date="2019-05" db="EMBL/GenBank/DDBJ databases">
        <title>Genome sequences of Thalassotalea litorea 1K03283.</title>
        <authorList>
            <person name="Zhang D."/>
        </authorList>
    </citation>
    <scope>NUCLEOTIDE SEQUENCE [LARGE SCALE GENOMIC DNA]</scope>
    <source>
        <strain evidence="16 17">MCCC 1K03283</strain>
    </source>
</reference>
<dbReference type="InterPro" id="IPR013785">
    <property type="entry name" value="Aldolase_TIM"/>
</dbReference>
<dbReference type="PRINTS" id="PR00146">
    <property type="entry name" value="DHPICSNTHASE"/>
</dbReference>
<comment type="caution">
    <text evidence="12">Was originally thought to be a dihydrodipicolinate synthase (DHDPS), catalyzing the condensation of (S)-aspartate-beta-semialdehyde [(S)-ASA] and pyruvate to dihydrodipicolinate (DHDP). However, it was shown in E.coli that the product of the enzymatic reaction is not dihydrodipicolinate but in fact (4S)-4-hydroxy-2,3,4,5-tetrahydro-(2S)-dipicolinic acid (HTPA), and that the consecutive dehydration reaction leading to DHDP is not spontaneous but catalyzed by DapB.</text>
</comment>
<keyword evidence="8 12" id="KW-0457">Lysine biosynthesis</keyword>